<dbReference type="Proteomes" id="UP001500630">
    <property type="component" value="Unassembled WGS sequence"/>
</dbReference>
<protein>
    <recommendedName>
        <fullName evidence="3">Poly A polymerase head domain-containing protein</fullName>
    </recommendedName>
</protein>
<dbReference type="Pfam" id="PF01743">
    <property type="entry name" value="PolyA_pol"/>
    <property type="match status" value="1"/>
</dbReference>
<dbReference type="EMBL" id="BAABDQ010000002">
    <property type="protein sequence ID" value="GAA3535688.1"/>
    <property type="molecule type" value="Genomic_DNA"/>
</dbReference>
<keyword evidence="1 2" id="KW-0808">Transferase</keyword>
<proteinExistence type="inferred from homology"/>
<name>A0ABP6VME3_9ACTN</name>
<organism evidence="4 5">
    <name type="scientific">Nonomuraea rosea</name>
    <dbReference type="NCBI Taxonomy" id="638574"/>
    <lineage>
        <taxon>Bacteria</taxon>
        <taxon>Bacillati</taxon>
        <taxon>Actinomycetota</taxon>
        <taxon>Actinomycetes</taxon>
        <taxon>Streptosporangiales</taxon>
        <taxon>Streptosporangiaceae</taxon>
        <taxon>Nonomuraea</taxon>
    </lineage>
</organism>
<evidence type="ECO:0000313" key="5">
    <source>
        <dbReference type="Proteomes" id="UP001500630"/>
    </source>
</evidence>
<gene>
    <name evidence="4" type="ORF">GCM10022419_014170</name>
</gene>
<sequence length="223" mass="24763">MHEVNDLDLSGTVPAGRFTDVTRQTLRALRMSEWRTTVTPSSLVCSVLPPKSDKSNNRLIEYRGLSKGGFKFPVVGSQLSEDAQYRDFAFNALLYDILDHQIMDPSGMGLDDLLGKERRFTPLNVSDDPFTQAAVIARAAKFALRWREDNPSGVVSLDLDPLKAWIVALPSALCSMLSSSQWRTLRNAYQRSIHATVQQQHEFAAMLPQPGCDLLDILIGGAK</sequence>
<evidence type="ECO:0000256" key="1">
    <source>
        <dbReference type="ARBA" id="ARBA00022679"/>
    </source>
</evidence>
<feature type="domain" description="Poly A polymerase head" evidence="3">
    <location>
        <begin position="77"/>
        <end position="113"/>
    </location>
</feature>
<accession>A0ABP6VME3</accession>
<reference evidence="5" key="1">
    <citation type="journal article" date="2019" name="Int. J. Syst. Evol. Microbiol.">
        <title>The Global Catalogue of Microorganisms (GCM) 10K type strain sequencing project: providing services to taxonomists for standard genome sequencing and annotation.</title>
        <authorList>
            <consortium name="The Broad Institute Genomics Platform"/>
            <consortium name="The Broad Institute Genome Sequencing Center for Infectious Disease"/>
            <person name="Wu L."/>
            <person name="Ma J."/>
        </authorList>
    </citation>
    <scope>NUCLEOTIDE SEQUENCE [LARGE SCALE GENOMIC DNA]</scope>
    <source>
        <strain evidence="5">JCM 17326</strain>
    </source>
</reference>
<dbReference type="InterPro" id="IPR043519">
    <property type="entry name" value="NT_sf"/>
</dbReference>
<dbReference type="InterPro" id="IPR002646">
    <property type="entry name" value="PolA_pol_head_dom"/>
</dbReference>
<dbReference type="SUPFAM" id="SSF81301">
    <property type="entry name" value="Nucleotidyltransferase"/>
    <property type="match status" value="1"/>
</dbReference>
<dbReference type="Gene3D" id="3.30.460.10">
    <property type="entry name" value="Beta Polymerase, domain 2"/>
    <property type="match status" value="1"/>
</dbReference>
<evidence type="ECO:0000313" key="4">
    <source>
        <dbReference type="EMBL" id="GAA3535688.1"/>
    </source>
</evidence>
<evidence type="ECO:0000259" key="3">
    <source>
        <dbReference type="Pfam" id="PF01743"/>
    </source>
</evidence>
<evidence type="ECO:0000256" key="2">
    <source>
        <dbReference type="RuleBase" id="RU003953"/>
    </source>
</evidence>
<comment type="caution">
    <text evidence="4">The sequence shown here is derived from an EMBL/GenBank/DDBJ whole genome shotgun (WGS) entry which is preliminary data.</text>
</comment>
<comment type="similarity">
    <text evidence="2">Belongs to the tRNA nucleotidyltransferase/poly(A) polymerase family.</text>
</comment>
<keyword evidence="2" id="KW-0694">RNA-binding</keyword>
<keyword evidence="5" id="KW-1185">Reference proteome</keyword>